<organism evidence="1 2">
    <name type="scientific">Hibiscus sabdariffa</name>
    <name type="common">roselle</name>
    <dbReference type="NCBI Taxonomy" id="183260"/>
    <lineage>
        <taxon>Eukaryota</taxon>
        <taxon>Viridiplantae</taxon>
        <taxon>Streptophyta</taxon>
        <taxon>Embryophyta</taxon>
        <taxon>Tracheophyta</taxon>
        <taxon>Spermatophyta</taxon>
        <taxon>Magnoliopsida</taxon>
        <taxon>eudicotyledons</taxon>
        <taxon>Gunneridae</taxon>
        <taxon>Pentapetalae</taxon>
        <taxon>rosids</taxon>
        <taxon>malvids</taxon>
        <taxon>Malvales</taxon>
        <taxon>Malvaceae</taxon>
        <taxon>Malvoideae</taxon>
        <taxon>Hibiscus</taxon>
    </lineage>
</organism>
<protein>
    <recommendedName>
        <fullName evidence="3">Reverse transcriptase zinc-binding domain-containing protein</fullName>
    </recommendedName>
</protein>
<evidence type="ECO:0008006" key="3">
    <source>
        <dbReference type="Google" id="ProtNLM"/>
    </source>
</evidence>
<sequence length="141" mass="16024">MVSGCGICGANLEDIDHIFRRCPVAVTLWNSLLHSDHLPEFYSLPIKAWLLANLSSSRTFATADPHWDLFFGSILWGLWPHRNDMIFNPHLVLRDSVLQRASRVRHACLAALAPAHGTLHQDRRLPREQVVWCRPKLVGIS</sequence>
<gene>
    <name evidence="1" type="ORF">V6N12_059212</name>
</gene>
<evidence type="ECO:0000313" key="2">
    <source>
        <dbReference type="Proteomes" id="UP001472677"/>
    </source>
</evidence>
<reference evidence="1 2" key="1">
    <citation type="journal article" date="2024" name="G3 (Bethesda)">
        <title>Genome assembly of Hibiscus sabdariffa L. provides insights into metabolisms of medicinal natural products.</title>
        <authorList>
            <person name="Kim T."/>
        </authorList>
    </citation>
    <scope>NUCLEOTIDE SEQUENCE [LARGE SCALE GENOMIC DNA]</scope>
    <source>
        <strain evidence="1">TK-2024</strain>
        <tissue evidence="1">Old leaves</tissue>
    </source>
</reference>
<accession>A0ABR2EUG9</accession>
<name>A0ABR2EUG9_9ROSI</name>
<keyword evidence="2" id="KW-1185">Reference proteome</keyword>
<comment type="caution">
    <text evidence="1">The sequence shown here is derived from an EMBL/GenBank/DDBJ whole genome shotgun (WGS) entry which is preliminary data.</text>
</comment>
<dbReference type="Proteomes" id="UP001472677">
    <property type="component" value="Unassembled WGS sequence"/>
</dbReference>
<evidence type="ECO:0000313" key="1">
    <source>
        <dbReference type="EMBL" id="KAK8565657.1"/>
    </source>
</evidence>
<proteinExistence type="predicted"/>
<dbReference type="EMBL" id="JBBPBM010000010">
    <property type="protein sequence ID" value="KAK8565657.1"/>
    <property type="molecule type" value="Genomic_DNA"/>
</dbReference>